<proteinExistence type="predicted"/>
<evidence type="ECO:0000313" key="3">
    <source>
        <dbReference type="Proteomes" id="UP000886523"/>
    </source>
</evidence>
<protein>
    <submittedName>
        <fullName evidence="2">Uncharacterized protein</fullName>
    </submittedName>
</protein>
<sequence length="174" mass="19336">MHDMVEDRGPEYPPSLTETSTTPCAPSAPPPTRAPSPTHSPLRTRRRSHGYYNHEGRSTSSSRSMSSSSSRELSDEEDDSYRPALPRDPILKVRLIPVPRSAWRKGPNGSDSQDPAKLTSGAENGIVRPRGTPVVHTLSKEDHDSIMTISDSLRVALQHDFRITESPKVVRMWD</sequence>
<comment type="caution">
    <text evidence="2">The sequence shown here is derived from an EMBL/GenBank/DDBJ whole genome shotgun (WGS) entry which is preliminary data.</text>
</comment>
<evidence type="ECO:0000313" key="2">
    <source>
        <dbReference type="EMBL" id="KAF9520353.1"/>
    </source>
</evidence>
<name>A0A9P6B9Q5_9AGAM</name>
<dbReference type="EMBL" id="MU128912">
    <property type="protein sequence ID" value="KAF9520353.1"/>
    <property type="molecule type" value="Genomic_DNA"/>
</dbReference>
<accession>A0A9P6B9Q5</accession>
<keyword evidence="3" id="KW-1185">Reference proteome</keyword>
<gene>
    <name evidence="2" type="ORF">BS47DRAFT_1335978</name>
</gene>
<dbReference type="Proteomes" id="UP000886523">
    <property type="component" value="Unassembled WGS sequence"/>
</dbReference>
<feature type="region of interest" description="Disordered" evidence="1">
    <location>
        <begin position="1"/>
        <end position="130"/>
    </location>
</feature>
<evidence type="ECO:0000256" key="1">
    <source>
        <dbReference type="SAM" id="MobiDB-lite"/>
    </source>
</evidence>
<feature type="compositionally biased region" description="Low complexity" evidence="1">
    <location>
        <begin position="58"/>
        <end position="71"/>
    </location>
</feature>
<dbReference type="AlphaFoldDB" id="A0A9P6B9Q5"/>
<organism evidence="2 3">
    <name type="scientific">Hydnum rufescens UP504</name>
    <dbReference type="NCBI Taxonomy" id="1448309"/>
    <lineage>
        <taxon>Eukaryota</taxon>
        <taxon>Fungi</taxon>
        <taxon>Dikarya</taxon>
        <taxon>Basidiomycota</taxon>
        <taxon>Agaricomycotina</taxon>
        <taxon>Agaricomycetes</taxon>
        <taxon>Cantharellales</taxon>
        <taxon>Hydnaceae</taxon>
        <taxon>Hydnum</taxon>
    </lineage>
</organism>
<reference evidence="2" key="1">
    <citation type="journal article" date="2020" name="Nat. Commun.">
        <title>Large-scale genome sequencing of mycorrhizal fungi provides insights into the early evolution of symbiotic traits.</title>
        <authorList>
            <person name="Miyauchi S."/>
            <person name="Kiss E."/>
            <person name="Kuo A."/>
            <person name="Drula E."/>
            <person name="Kohler A."/>
            <person name="Sanchez-Garcia M."/>
            <person name="Morin E."/>
            <person name="Andreopoulos B."/>
            <person name="Barry K.W."/>
            <person name="Bonito G."/>
            <person name="Buee M."/>
            <person name="Carver A."/>
            <person name="Chen C."/>
            <person name="Cichocki N."/>
            <person name="Clum A."/>
            <person name="Culley D."/>
            <person name="Crous P.W."/>
            <person name="Fauchery L."/>
            <person name="Girlanda M."/>
            <person name="Hayes R.D."/>
            <person name="Keri Z."/>
            <person name="LaButti K."/>
            <person name="Lipzen A."/>
            <person name="Lombard V."/>
            <person name="Magnuson J."/>
            <person name="Maillard F."/>
            <person name="Murat C."/>
            <person name="Nolan M."/>
            <person name="Ohm R.A."/>
            <person name="Pangilinan J."/>
            <person name="Pereira M.F."/>
            <person name="Perotto S."/>
            <person name="Peter M."/>
            <person name="Pfister S."/>
            <person name="Riley R."/>
            <person name="Sitrit Y."/>
            <person name="Stielow J.B."/>
            <person name="Szollosi G."/>
            <person name="Zifcakova L."/>
            <person name="Stursova M."/>
            <person name="Spatafora J.W."/>
            <person name="Tedersoo L."/>
            <person name="Vaario L.M."/>
            <person name="Yamada A."/>
            <person name="Yan M."/>
            <person name="Wang P."/>
            <person name="Xu J."/>
            <person name="Bruns T."/>
            <person name="Baldrian P."/>
            <person name="Vilgalys R."/>
            <person name="Dunand C."/>
            <person name="Henrissat B."/>
            <person name="Grigoriev I.V."/>
            <person name="Hibbett D."/>
            <person name="Nagy L.G."/>
            <person name="Martin F.M."/>
        </authorList>
    </citation>
    <scope>NUCLEOTIDE SEQUENCE</scope>
    <source>
        <strain evidence="2">UP504</strain>
    </source>
</reference>
<feature type="compositionally biased region" description="Basic and acidic residues" evidence="1">
    <location>
        <begin position="1"/>
        <end position="10"/>
    </location>
</feature>